<feature type="domain" description="Fibronectin type-III" evidence="2">
    <location>
        <begin position="1217"/>
        <end position="1302"/>
    </location>
</feature>
<dbReference type="Gene3D" id="2.60.40.10">
    <property type="entry name" value="Immunoglobulins"/>
    <property type="match status" value="20"/>
</dbReference>
<accession>A0A803JVT4</accession>
<dbReference type="CDD" id="cd00063">
    <property type="entry name" value="FN3"/>
    <property type="match status" value="18"/>
</dbReference>
<protein>
    <recommendedName>
        <fullName evidence="2">Fibronectin type-III domain-containing protein</fullName>
    </recommendedName>
</protein>
<dbReference type="PROSITE" id="PS50853">
    <property type="entry name" value="FN3"/>
    <property type="match status" value="16"/>
</dbReference>
<dbReference type="PANTHER" id="PTHR46708:SF11">
    <property type="entry name" value="RECEPTOR-TYPE TYROSINE-PROTEIN PHOSPHATASE ETA-LIKE"/>
    <property type="match status" value="1"/>
</dbReference>
<feature type="domain" description="Fibronectin type-III" evidence="2">
    <location>
        <begin position="1388"/>
        <end position="1473"/>
    </location>
</feature>
<dbReference type="InterPro" id="IPR036116">
    <property type="entry name" value="FN3_sf"/>
</dbReference>
<feature type="domain" description="Fibronectin type-III" evidence="2">
    <location>
        <begin position="1560"/>
        <end position="1644"/>
    </location>
</feature>
<feature type="domain" description="Fibronectin type-III" evidence="2">
    <location>
        <begin position="190"/>
        <end position="275"/>
    </location>
</feature>
<evidence type="ECO:0000259" key="2">
    <source>
        <dbReference type="PROSITE" id="PS50853"/>
    </source>
</evidence>
<dbReference type="PANTHER" id="PTHR46708">
    <property type="entry name" value="TENASCIN"/>
    <property type="match status" value="1"/>
</dbReference>
<keyword evidence="1" id="KW-0677">Repeat</keyword>
<name>A0A803JVT4_XENTR</name>
<feature type="domain" description="Fibronectin type-III" evidence="2">
    <location>
        <begin position="1046"/>
        <end position="1130"/>
    </location>
</feature>
<dbReference type="SUPFAM" id="SSF49265">
    <property type="entry name" value="Fibronectin type III"/>
    <property type="match status" value="12"/>
</dbReference>
<feature type="domain" description="Fibronectin type-III" evidence="2">
    <location>
        <begin position="1474"/>
        <end position="1559"/>
    </location>
</feature>
<feature type="domain" description="Fibronectin type-III" evidence="2">
    <location>
        <begin position="444"/>
        <end position="529"/>
    </location>
</feature>
<organism evidence="3">
    <name type="scientific">Xenopus tropicalis</name>
    <name type="common">Western clawed frog</name>
    <name type="synonym">Silurana tropicalis</name>
    <dbReference type="NCBI Taxonomy" id="8364"/>
    <lineage>
        <taxon>Eukaryota</taxon>
        <taxon>Metazoa</taxon>
        <taxon>Chordata</taxon>
        <taxon>Craniata</taxon>
        <taxon>Vertebrata</taxon>
        <taxon>Euteleostomi</taxon>
        <taxon>Amphibia</taxon>
        <taxon>Batrachia</taxon>
        <taxon>Anura</taxon>
        <taxon>Pipoidea</taxon>
        <taxon>Pipidae</taxon>
        <taxon>Xenopodinae</taxon>
        <taxon>Xenopus</taxon>
        <taxon>Silurana</taxon>
    </lineage>
</organism>
<evidence type="ECO:0000313" key="3">
    <source>
        <dbReference type="Ensembl" id="ENSXETP00000112148"/>
    </source>
</evidence>
<feature type="domain" description="Fibronectin type-III" evidence="2">
    <location>
        <begin position="702"/>
        <end position="787"/>
    </location>
</feature>
<dbReference type="Ensembl" id="ENSXETT00000105310">
    <property type="protein sequence ID" value="ENSXETP00000112148"/>
    <property type="gene ID" value="ENSXETG00000046965"/>
</dbReference>
<dbReference type="SMART" id="SM00060">
    <property type="entry name" value="FN3"/>
    <property type="match status" value="20"/>
</dbReference>
<dbReference type="Pfam" id="PF00041">
    <property type="entry name" value="fn3"/>
    <property type="match status" value="16"/>
</dbReference>
<dbReference type="InterPro" id="IPR013783">
    <property type="entry name" value="Ig-like_fold"/>
</dbReference>
<feature type="domain" description="Fibronectin type-III" evidence="2">
    <location>
        <begin position="276"/>
        <end position="362"/>
    </location>
</feature>
<dbReference type="GeneTree" id="ENSGT00940000156870"/>
<sequence>MTVMGDSTNISTYTRPEKVKNLTIANVTISSVLLSWEPPEGCSSSYLIQIQGNSTISIKVDSIFFSIEDLTPGNYYTFLVSALIGENNFQGNIVAISTYTKPGAVQNLTALYISTSSVSLSWKPPEGNASSYLIQIQGNATFNMIVTLNFIAIRNLISGQNYTFLISALVGEPYLQGRISSLSIIILPEKIRNLIAYNITTSSVSLSWQPPEGYSNAYRIQIQENRTFLMEVTSCFITIEGLTPGNYYTFLVSSLTGETYIQGNSTAIAVNIEPGEVKDLTIYNITTTSMSLNWHPPDGNFSYFLIQILGNSTFNRNVTSYFTIVDGLIPGNYYTLLVTAIAGESDKKGQSANISNYARPSSVILKDVFKVGINSIYVSWLLSEGNRSSYLVEVKGDPSQRFSVMSESVVITNLTSRNQYTVSITAVAGEHGLLGISTDISVLLLQNISATYISNTSVLLSWEPVIDLNIYYNISVYGSPTSYLTLTNTTLFIDDLTPGNFYTIQISAYKEDKLIYHYVGEISLYTRPNAVTDTQYGNVSTNSVDLRWLQPTGNFSFYRIEVTGDSKWQNLTTNSESVTIDGLKPGNQYTFIIVPITGPDVQGDASEITVFTKPGKVQNLTTYSIGTTSVSLSWQPPEGNWWSYLIQILEMSAFSRKLAINYATIDSLIPGNYYTFIVTALVGDSGIKGEIVNTSTYTKPERVQNLTTCNISTNSVSLTWQPPKGNFWSYLIQILENSTFSKTTTLNNTTTDSLIPGNYYTFIITALVGDSDIKGESTKTSTYTKPGVVKSLTAYNITTSSVSLSWVRPEGNASCFLIEVLGHSNLSKNVVSNFTTIDGLTPGNFYVFIVSALVGESNVRGESANTSTYTIPGRIKNLTIVCVTEHTVSLSWQPPEGNPSFYVFRIEQFPTFNSILNVENVTTDNLTPGNFYTFYISAFFRDSFVEGYRTSISTYTVPGRIKNLTIVCATEHTVSVSWQPPEGNCSVYIFRIAQFPTFSGFLTVENVTSDNLTPGNFYTFYISAAVGDYFVEGYSTSISTYMKPERVLNLATYNISTTSVSLSWQPPEGNYSSYLIQILENATFNRMVTLNATTIDGLTPGNYYTFIVTVVVADDISGESANASTYTKPERVQNLTTYNISTTSVSLRWQPPVGNCWYYLIQMLENSNFSKRVTINDTTIDSLTPGNYYTFIITALVGGNDIKGESAKTSTYTMPGRIENLTIVCATEHTVFLSWQPPEGNRSVYIFRIAQFPTFSGFLTVENVTSDNLTPGNFYTFYISAAVGDYFVEGYSTSISTYMKPERVLNLATYNISTTSVSLSWQPPEGNYSSYLIQILENATFNRMVTLNATTIDGLTPGNYYTFIVTAVVADDISGESANASTYTKPERVQNLTTYNISTTSVSLRWQPPVGNCWYYLIQMLENSNFSKRVTINDTTIDSLTPGNYYTFIITALVGDSDIKGESAKTSTYTMPGRIENLTIVCATEHTVFLSWQPPEGNRSVYIFRIAQFPTFSSFLTVENVTSDNLTPGNFYTFYISAAVGDYFVEGYSTSISTYMKPERVLNLATYNISTTSVSLSWQAPEGNYSSYLIQILENATFNRMVTLNATTIDGLTPGNYYTFILTVVVADDISGESANASTYTKPERVQNLTTYNISTTSVSLRWQPPVGNCWYYLIQMLENSNFSTRVTINDTTIDSLTPGNYYTFIITALVGDSDIKGESAKTSTYTMPGRIENLTIVCATEHTVSLSWQPPEGNRSVYIFRIAQFPTFSG</sequence>
<feature type="domain" description="Fibronectin type-III" evidence="2">
    <location>
        <begin position="1131"/>
        <end position="1216"/>
    </location>
</feature>
<dbReference type="InParanoid" id="A0A803JVT4"/>
<feature type="domain" description="Fibronectin type-III" evidence="2">
    <location>
        <begin position="1645"/>
        <end position="1730"/>
    </location>
</feature>
<feature type="domain" description="Fibronectin type-III" evidence="2">
    <location>
        <begin position="1303"/>
        <end position="1387"/>
    </location>
</feature>
<reference evidence="3" key="1">
    <citation type="journal article" date="2010" name="Science">
        <title>The genome of the Western clawed frog Xenopus tropicalis.</title>
        <authorList>
            <person name="Hellsten U."/>
            <person name="Harland R.M."/>
            <person name="Gilchrist M.J."/>
            <person name="Hendrix D."/>
            <person name="Jurka J."/>
            <person name="Kapitonov V."/>
            <person name="Ovcharenko I."/>
            <person name="Putnam N.H."/>
            <person name="Shu S."/>
            <person name="Taher L."/>
            <person name="Blitz I.L."/>
            <person name="Blumberg B."/>
            <person name="Dichmann D.S."/>
            <person name="Dubchak I."/>
            <person name="Amaya E."/>
            <person name="Detter J.C."/>
            <person name="Fletcher R."/>
            <person name="Gerhard D.S."/>
            <person name="Goodstein D."/>
            <person name="Graves T."/>
            <person name="Grigoriev I.V."/>
            <person name="Grimwood J."/>
            <person name="Kawashima T."/>
            <person name="Lindquist E."/>
            <person name="Lucas S.M."/>
            <person name="Mead P.E."/>
            <person name="Mitros T."/>
            <person name="Ogino H."/>
            <person name="Ohta Y."/>
            <person name="Poliakov A.V."/>
            <person name="Pollet N."/>
            <person name="Robert J."/>
            <person name="Salamov A."/>
            <person name="Sater A.K."/>
            <person name="Schmutz J."/>
            <person name="Terry A."/>
            <person name="Vize P.D."/>
            <person name="Warren W.C."/>
            <person name="Wells D."/>
            <person name="Wills A."/>
            <person name="Wilson R.K."/>
            <person name="Zimmerman L.B."/>
            <person name="Zorn A.M."/>
            <person name="Grainger R."/>
            <person name="Grammer T."/>
            <person name="Khokha M.K."/>
            <person name="Richardson P.M."/>
            <person name="Rokhsar D.S."/>
        </authorList>
    </citation>
    <scope>NUCLEOTIDE SEQUENCE [LARGE SCALE GENOMIC DNA]</scope>
    <source>
        <strain evidence="3">Nigerian</strain>
    </source>
</reference>
<dbReference type="InterPro" id="IPR050991">
    <property type="entry name" value="ECM_Regulatory_Proteins"/>
</dbReference>
<evidence type="ECO:0000256" key="1">
    <source>
        <dbReference type="ARBA" id="ARBA00022737"/>
    </source>
</evidence>
<feature type="domain" description="Fibronectin type-III" evidence="2">
    <location>
        <begin position="788"/>
        <end position="873"/>
    </location>
</feature>
<reference evidence="3" key="2">
    <citation type="submission" date="2021-03" db="UniProtKB">
        <authorList>
            <consortium name="Ensembl"/>
        </authorList>
    </citation>
    <scope>IDENTIFICATION</scope>
</reference>
<feature type="domain" description="Fibronectin type-III" evidence="2">
    <location>
        <begin position="18"/>
        <end position="104"/>
    </location>
</feature>
<feature type="domain" description="Fibronectin type-III" evidence="2">
    <location>
        <begin position="874"/>
        <end position="960"/>
    </location>
</feature>
<proteinExistence type="predicted"/>
<feature type="domain" description="Fibronectin type-III" evidence="2">
    <location>
        <begin position="530"/>
        <end position="616"/>
    </location>
</feature>
<dbReference type="InterPro" id="IPR003961">
    <property type="entry name" value="FN3_dom"/>
</dbReference>